<dbReference type="InterPro" id="IPR043547">
    <property type="entry name" value="Mimecan/Epiphycan/Opticin"/>
</dbReference>
<evidence type="ECO:0000256" key="1">
    <source>
        <dbReference type="ARBA" id="ARBA00003759"/>
    </source>
</evidence>
<keyword evidence="8 16" id="KW-0732">Signal</keyword>
<evidence type="ECO:0000256" key="3">
    <source>
        <dbReference type="ARBA" id="ARBA00006912"/>
    </source>
</evidence>
<dbReference type="Gene3D" id="3.80.10.10">
    <property type="entry name" value="Ribonuclease Inhibitor"/>
    <property type="match status" value="2"/>
</dbReference>
<organism evidence="17 18">
    <name type="scientific">Alosa alosa</name>
    <name type="common">allis shad</name>
    <dbReference type="NCBI Taxonomy" id="278164"/>
    <lineage>
        <taxon>Eukaryota</taxon>
        <taxon>Metazoa</taxon>
        <taxon>Chordata</taxon>
        <taxon>Craniata</taxon>
        <taxon>Vertebrata</taxon>
        <taxon>Euteleostomi</taxon>
        <taxon>Actinopterygii</taxon>
        <taxon>Neopterygii</taxon>
        <taxon>Teleostei</taxon>
        <taxon>Clupei</taxon>
        <taxon>Clupeiformes</taxon>
        <taxon>Clupeoidei</taxon>
        <taxon>Clupeidae</taxon>
        <taxon>Alosa</taxon>
    </lineage>
</organism>
<comment type="caution">
    <text evidence="17">The sequence shown here is derived from an EMBL/GenBank/DDBJ whole genome shotgun (WGS) entry which is preliminary data.</text>
</comment>
<keyword evidence="9" id="KW-0677">Repeat</keyword>
<evidence type="ECO:0000256" key="8">
    <source>
        <dbReference type="ARBA" id="ARBA00022729"/>
    </source>
</evidence>
<protein>
    <recommendedName>
        <fullName evidence="4">Mimecan</fullName>
    </recommendedName>
    <alternativeName>
        <fullName evidence="14">Osteoglycin</fullName>
    </alternativeName>
</protein>
<keyword evidence="6" id="KW-0272">Extracellular matrix</keyword>
<dbReference type="GO" id="GO:0061975">
    <property type="term" value="P:articular cartilage development"/>
    <property type="evidence" value="ECO:0007669"/>
    <property type="project" value="TreeGrafter"/>
</dbReference>
<sequence length="291" mass="32845">MDLKLLFFSVIFLCTSQLFATENALKPHQRKDVVIRTNKEELLFNNRLMEAKKPKKKVVTATDYDSPGDLDRGSDAGPKRDEELPTCLLCVCLTGSVYCEEVSPDLTSVPALPKETAYLYARYNKITKITNKDFADIATLRRIDLTGNLISDIDDGAFSKLDNLEELTLSQNRLTKLPMLPAKLSVFNANFNLLKTKGVKATAFKKLTKLAYLYLANNELEAVPPLPESLHIVHLQNNNIASVTDETFCKGNNTHYIRYNLEEIRLENNPVDLAKHPQSFICLRSLPFGLY</sequence>
<dbReference type="SUPFAM" id="SSF52058">
    <property type="entry name" value="L domain-like"/>
    <property type="match status" value="1"/>
</dbReference>
<evidence type="ECO:0000256" key="13">
    <source>
        <dbReference type="ARBA" id="ARBA00023180"/>
    </source>
</evidence>
<dbReference type="AlphaFoldDB" id="A0AAV6H563"/>
<dbReference type="SMART" id="SM00369">
    <property type="entry name" value="LRR_TYP"/>
    <property type="match status" value="4"/>
</dbReference>
<keyword evidence="11" id="KW-0339">Growth factor</keyword>
<dbReference type="GO" id="GO:0060348">
    <property type="term" value="P:bone development"/>
    <property type="evidence" value="ECO:0007669"/>
    <property type="project" value="TreeGrafter"/>
</dbReference>
<evidence type="ECO:0000256" key="14">
    <source>
        <dbReference type="ARBA" id="ARBA00031730"/>
    </source>
</evidence>
<dbReference type="InterPro" id="IPR003591">
    <property type="entry name" value="Leu-rich_rpt_typical-subtyp"/>
</dbReference>
<evidence type="ECO:0000256" key="11">
    <source>
        <dbReference type="ARBA" id="ARBA00023030"/>
    </source>
</evidence>
<evidence type="ECO:0000256" key="7">
    <source>
        <dbReference type="ARBA" id="ARBA00022614"/>
    </source>
</evidence>
<dbReference type="PROSITE" id="PS51450">
    <property type="entry name" value="LRR"/>
    <property type="match status" value="3"/>
</dbReference>
<dbReference type="PANTHER" id="PTHR46269:SF1">
    <property type="entry name" value="MIMECAN"/>
    <property type="match status" value="1"/>
</dbReference>
<accession>A0AAV6H563</accession>
<evidence type="ECO:0000256" key="10">
    <source>
        <dbReference type="ARBA" id="ARBA00022974"/>
    </source>
</evidence>
<comment type="similarity">
    <text evidence="3">Belongs to the small leucine-rich proteoglycan (SLRP) family. SLRP class III subfamily.</text>
</comment>
<gene>
    <name evidence="17" type="ORF">AALO_G00056380</name>
</gene>
<evidence type="ECO:0000256" key="5">
    <source>
        <dbReference type="ARBA" id="ARBA00022525"/>
    </source>
</evidence>
<evidence type="ECO:0000256" key="16">
    <source>
        <dbReference type="SAM" id="SignalP"/>
    </source>
</evidence>
<dbReference type="EMBL" id="JADWDJ010000004">
    <property type="protein sequence ID" value="KAG5282469.1"/>
    <property type="molecule type" value="Genomic_DNA"/>
</dbReference>
<dbReference type="GO" id="GO:0008083">
    <property type="term" value="F:growth factor activity"/>
    <property type="evidence" value="ECO:0007669"/>
    <property type="project" value="UniProtKB-KW"/>
</dbReference>
<evidence type="ECO:0000256" key="12">
    <source>
        <dbReference type="ARBA" id="ARBA00023157"/>
    </source>
</evidence>
<keyword evidence="5" id="KW-0964">Secreted</keyword>
<comment type="function">
    <text evidence="1">Induces bone formation in conjunction with TGF-beta-1 or TGF-beta-2.</text>
</comment>
<keyword evidence="10" id="KW-0654">Proteoglycan</keyword>
<evidence type="ECO:0000313" key="17">
    <source>
        <dbReference type="EMBL" id="KAG5282469.1"/>
    </source>
</evidence>
<dbReference type="Proteomes" id="UP000823561">
    <property type="component" value="Chromosome 4"/>
</dbReference>
<dbReference type="Pfam" id="PF13855">
    <property type="entry name" value="LRR_8"/>
    <property type="match status" value="1"/>
</dbReference>
<dbReference type="SMART" id="SM00365">
    <property type="entry name" value="LRR_SD22"/>
    <property type="match status" value="3"/>
</dbReference>
<feature type="signal peptide" evidence="16">
    <location>
        <begin position="1"/>
        <end position="20"/>
    </location>
</feature>
<proteinExistence type="inferred from homology"/>
<keyword evidence="7" id="KW-0433">Leucine-rich repeat</keyword>
<dbReference type="InterPro" id="IPR001611">
    <property type="entry name" value="Leu-rich_rpt"/>
</dbReference>
<dbReference type="InterPro" id="IPR032675">
    <property type="entry name" value="LRR_dom_sf"/>
</dbReference>
<evidence type="ECO:0000313" key="18">
    <source>
        <dbReference type="Proteomes" id="UP000823561"/>
    </source>
</evidence>
<dbReference type="GO" id="GO:0031012">
    <property type="term" value="C:extracellular matrix"/>
    <property type="evidence" value="ECO:0007669"/>
    <property type="project" value="TreeGrafter"/>
</dbReference>
<evidence type="ECO:0000256" key="4">
    <source>
        <dbReference type="ARBA" id="ARBA00018423"/>
    </source>
</evidence>
<evidence type="ECO:0000256" key="6">
    <source>
        <dbReference type="ARBA" id="ARBA00022530"/>
    </source>
</evidence>
<evidence type="ECO:0000256" key="15">
    <source>
        <dbReference type="SAM" id="MobiDB-lite"/>
    </source>
</evidence>
<name>A0AAV6H563_9TELE</name>
<feature type="compositionally biased region" description="Basic and acidic residues" evidence="15">
    <location>
        <begin position="69"/>
        <end position="80"/>
    </location>
</feature>
<dbReference type="PANTHER" id="PTHR46269">
    <property type="entry name" value="EPIPHYCAN-RELATED"/>
    <property type="match status" value="1"/>
</dbReference>
<comment type="subcellular location">
    <subcellularLocation>
        <location evidence="2">Secreted</location>
        <location evidence="2">Extracellular space</location>
        <location evidence="2">Extracellular matrix</location>
    </subcellularLocation>
</comment>
<evidence type="ECO:0000256" key="9">
    <source>
        <dbReference type="ARBA" id="ARBA00022737"/>
    </source>
</evidence>
<keyword evidence="12" id="KW-1015">Disulfide bond</keyword>
<feature type="region of interest" description="Disordered" evidence="15">
    <location>
        <begin position="58"/>
        <end position="80"/>
    </location>
</feature>
<feature type="chain" id="PRO_5043798161" description="Mimecan" evidence="16">
    <location>
        <begin position="21"/>
        <end position="291"/>
    </location>
</feature>
<keyword evidence="18" id="KW-1185">Reference proteome</keyword>
<dbReference type="GO" id="GO:0005615">
    <property type="term" value="C:extracellular space"/>
    <property type="evidence" value="ECO:0007669"/>
    <property type="project" value="TreeGrafter"/>
</dbReference>
<keyword evidence="13" id="KW-0325">Glycoprotein</keyword>
<reference evidence="17" key="1">
    <citation type="submission" date="2020-10" db="EMBL/GenBank/DDBJ databases">
        <title>Chromosome-scale genome assembly of the Allis shad, Alosa alosa.</title>
        <authorList>
            <person name="Margot Z."/>
            <person name="Christophe K."/>
            <person name="Cabau C."/>
            <person name="Louis A."/>
            <person name="Berthelot C."/>
            <person name="Parey E."/>
            <person name="Roest Crollius H."/>
            <person name="Montfort J."/>
            <person name="Robinson-Rechavi M."/>
            <person name="Bucao C."/>
            <person name="Bouchez O."/>
            <person name="Gislard M."/>
            <person name="Lluch J."/>
            <person name="Milhes M."/>
            <person name="Lampietro C."/>
            <person name="Lopez Roques C."/>
            <person name="Donnadieu C."/>
            <person name="Braasch I."/>
            <person name="Desvignes T."/>
            <person name="Postlethwait J."/>
            <person name="Bobe J."/>
            <person name="Guiguen Y."/>
        </authorList>
    </citation>
    <scope>NUCLEOTIDE SEQUENCE</scope>
    <source>
        <strain evidence="17">M-15738</strain>
        <tissue evidence="17">Blood</tissue>
    </source>
</reference>
<evidence type="ECO:0000256" key="2">
    <source>
        <dbReference type="ARBA" id="ARBA00004498"/>
    </source>
</evidence>